<dbReference type="Proteomes" id="UP000266841">
    <property type="component" value="Unassembled WGS sequence"/>
</dbReference>
<accession>K0RX64</accession>
<name>K0RX64_THAOC</name>
<protein>
    <submittedName>
        <fullName evidence="1">Uncharacterized protein</fullName>
    </submittedName>
</protein>
<evidence type="ECO:0000313" key="1">
    <source>
        <dbReference type="EMBL" id="EJK58368.1"/>
    </source>
</evidence>
<comment type="caution">
    <text evidence="1">The sequence shown here is derived from an EMBL/GenBank/DDBJ whole genome shotgun (WGS) entry which is preliminary data.</text>
</comment>
<evidence type="ECO:0000313" key="2">
    <source>
        <dbReference type="Proteomes" id="UP000266841"/>
    </source>
</evidence>
<reference evidence="1 2" key="1">
    <citation type="journal article" date="2012" name="Genome Biol.">
        <title>Genome and low-iron response of an oceanic diatom adapted to chronic iron limitation.</title>
        <authorList>
            <person name="Lommer M."/>
            <person name="Specht M."/>
            <person name="Roy A.S."/>
            <person name="Kraemer L."/>
            <person name="Andreson R."/>
            <person name="Gutowska M.A."/>
            <person name="Wolf J."/>
            <person name="Bergner S.V."/>
            <person name="Schilhabel M.B."/>
            <person name="Klostermeier U.C."/>
            <person name="Beiko R.G."/>
            <person name="Rosenstiel P."/>
            <person name="Hippler M."/>
            <person name="Laroche J."/>
        </authorList>
    </citation>
    <scope>NUCLEOTIDE SEQUENCE [LARGE SCALE GENOMIC DNA]</scope>
    <source>
        <strain evidence="1 2">CCMP1005</strain>
    </source>
</reference>
<dbReference type="EMBL" id="AGNL01025434">
    <property type="protein sequence ID" value="EJK58368.1"/>
    <property type="molecule type" value="Genomic_DNA"/>
</dbReference>
<keyword evidence="2" id="KW-1185">Reference proteome</keyword>
<feature type="non-terminal residue" evidence="1">
    <location>
        <position position="27"/>
    </location>
</feature>
<gene>
    <name evidence="1" type="ORF">THAOC_21516</name>
</gene>
<organism evidence="1 2">
    <name type="scientific">Thalassiosira oceanica</name>
    <name type="common">Marine diatom</name>
    <dbReference type="NCBI Taxonomy" id="159749"/>
    <lineage>
        <taxon>Eukaryota</taxon>
        <taxon>Sar</taxon>
        <taxon>Stramenopiles</taxon>
        <taxon>Ochrophyta</taxon>
        <taxon>Bacillariophyta</taxon>
        <taxon>Coscinodiscophyceae</taxon>
        <taxon>Thalassiosirophycidae</taxon>
        <taxon>Thalassiosirales</taxon>
        <taxon>Thalassiosiraceae</taxon>
        <taxon>Thalassiosira</taxon>
    </lineage>
</organism>
<proteinExistence type="predicted"/>
<sequence>MNRSPESLLGLKQELKVSDARRRTVAF</sequence>
<dbReference type="AlphaFoldDB" id="K0RX64"/>